<evidence type="ECO:0000256" key="1">
    <source>
        <dbReference type="SAM" id="Phobius"/>
    </source>
</evidence>
<evidence type="ECO:0000313" key="2">
    <source>
        <dbReference type="EMBL" id="MBK9719850.1"/>
    </source>
</evidence>
<gene>
    <name evidence="2" type="ORF">IPO85_20505</name>
</gene>
<feature type="transmembrane region" description="Helical" evidence="1">
    <location>
        <begin position="12"/>
        <end position="31"/>
    </location>
</feature>
<comment type="caution">
    <text evidence="2">The sequence shown here is derived from an EMBL/GenBank/DDBJ whole genome shotgun (WGS) entry which is preliminary data.</text>
</comment>
<dbReference type="AlphaFoldDB" id="A0A9D7SC15"/>
<name>A0A9D7SC15_9BACT</name>
<keyword evidence="1" id="KW-0812">Transmembrane</keyword>
<proteinExistence type="predicted"/>
<dbReference type="EMBL" id="JADKFW010000021">
    <property type="protein sequence ID" value="MBK9719850.1"/>
    <property type="molecule type" value="Genomic_DNA"/>
</dbReference>
<evidence type="ECO:0000313" key="3">
    <source>
        <dbReference type="Proteomes" id="UP000808349"/>
    </source>
</evidence>
<keyword evidence="1" id="KW-1133">Transmembrane helix</keyword>
<accession>A0A9D7SC15</accession>
<organism evidence="2 3">
    <name type="scientific">Candidatus Defluviibacterium haderslevense</name>
    <dbReference type="NCBI Taxonomy" id="2981993"/>
    <lineage>
        <taxon>Bacteria</taxon>
        <taxon>Pseudomonadati</taxon>
        <taxon>Bacteroidota</taxon>
        <taxon>Saprospiria</taxon>
        <taxon>Saprospirales</taxon>
        <taxon>Saprospiraceae</taxon>
        <taxon>Candidatus Defluviibacterium</taxon>
    </lineage>
</organism>
<dbReference type="Proteomes" id="UP000808349">
    <property type="component" value="Unassembled WGS sequence"/>
</dbReference>
<feature type="transmembrane region" description="Helical" evidence="1">
    <location>
        <begin position="37"/>
        <end position="54"/>
    </location>
</feature>
<protein>
    <submittedName>
        <fullName evidence="2">Uncharacterized protein</fullName>
    </submittedName>
</protein>
<reference evidence="2 3" key="1">
    <citation type="submission" date="2020-10" db="EMBL/GenBank/DDBJ databases">
        <title>Connecting structure to function with the recovery of over 1000 high-quality activated sludge metagenome-assembled genomes encoding full-length rRNA genes using long-read sequencing.</title>
        <authorList>
            <person name="Singleton C.M."/>
            <person name="Petriglieri F."/>
            <person name="Kristensen J.M."/>
            <person name="Kirkegaard R.H."/>
            <person name="Michaelsen T.Y."/>
            <person name="Andersen M.H."/>
            <person name="Karst S.M."/>
            <person name="Dueholm M.S."/>
            <person name="Nielsen P.H."/>
            <person name="Albertsen M."/>
        </authorList>
    </citation>
    <scope>NUCLEOTIDE SEQUENCE [LARGE SCALE GENOMIC DNA]</scope>
    <source>
        <strain evidence="2">Ribe_18-Q3-R11-54_BAT3C.373</strain>
    </source>
</reference>
<sequence>MNEEIAIFESKNAVTVSWIIYLLFAVFLIYAIYDSSIIMSIILIFAGVIGFVMLEEIAYRCYVSNDKLIFDYAILPSTTYPLNEIKSIIIYRSRYSRERSYFAIEDKNSKIKCQFISFRESEVLEGIHYFNSIGIYSELKT</sequence>
<keyword evidence="1" id="KW-0472">Membrane</keyword>